<gene>
    <name evidence="1" type="ORF">DXT89_04490</name>
</gene>
<evidence type="ECO:0000313" key="2">
    <source>
        <dbReference type="Proteomes" id="UP000436911"/>
    </source>
</evidence>
<reference evidence="1 2" key="1">
    <citation type="submission" date="2018-08" db="EMBL/GenBank/DDBJ databases">
        <title>Genome sequencing of Agrobacterium vitis strain ICMP 10754.</title>
        <authorList>
            <person name="Visnovsky S.B."/>
            <person name="Pitman A.R."/>
        </authorList>
    </citation>
    <scope>NUCLEOTIDE SEQUENCE [LARGE SCALE GENOMIC DNA]</scope>
    <source>
        <strain evidence="1 2">ICMP 10754</strain>
    </source>
</reference>
<dbReference type="EMBL" id="QUSG01000002">
    <property type="protein sequence ID" value="KAA3530017.1"/>
    <property type="molecule type" value="Genomic_DNA"/>
</dbReference>
<sequence length="77" mass="8494">MSLTVNLVFEGDFNCHSFLSFARHRAGRLDIGIDVEACSENRVAVCVIGQEALVDMFEMACSLGPTDCVVRDVRRLS</sequence>
<organism evidence="1 2">
    <name type="scientific">Agrobacterium vitis</name>
    <name type="common">Rhizobium vitis</name>
    <dbReference type="NCBI Taxonomy" id="373"/>
    <lineage>
        <taxon>Bacteria</taxon>
        <taxon>Pseudomonadati</taxon>
        <taxon>Pseudomonadota</taxon>
        <taxon>Alphaproteobacteria</taxon>
        <taxon>Hyphomicrobiales</taxon>
        <taxon>Rhizobiaceae</taxon>
        <taxon>Rhizobium/Agrobacterium group</taxon>
        <taxon>Agrobacterium</taxon>
    </lineage>
</organism>
<evidence type="ECO:0008006" key="3">
    <source>
        <dbReference type="Google" id="ProtNLM"/>
    </source>
</evidence>
<comment type="caution">
    <text evidence="1">The sequence shown here is derived from an EMBL/GenBank/DDBJ whole genome shotgun (WGS) entry which is preliminary data.</text>
</comment>
<dbReference type="OrthoDB" id="7774747at2"/>
<name>A0A368P0Q4_AGRVI</name>
<dbReference type="AlphaFoldDB" id="A0A368P0Q4"/>
<evidence type="ECO:0000313" key="1">
    <source>
        <dbReference type="EMBL" id="KAA3530017.1"/>
    </source>
</evidence>
<dbReference type="Proteomes" id="UP000436911">
    <property type="component" value="Unassembled WGS sequence"/>
</dbReference>
<dbReference type="GeneID" id="60680590"/>
<accession>A0A368P0Q4</accession>
<dbReference type="InterPro" id="IPR036046">
    <property type="entry name" value="Acylphosphatase-like_dom_sf"/>
</dbReference>
<protein>
    <recommendedName>
        <fullName evidence="3">Acylphosphatase</fullName>
    </recommendedName>
</protein>
<dbReference type="RefSeq" id="WP_060717299.1">
    <property type="nucleotide sequence ID" value="NZ_CP055266.1"/>
</dbReference>
<dbReference type="SUPFAM" id="SSF54975">
    <property type="entry name" value="Acylphosphatase/BLUF domain-like"/>
    <property type="match status" value="1"/>
</dbReference>
<proteinExistence type="predicted"/>